<dbReference type="EMBL" id="JAHCMY010000015">
    <property type="protein sequence ID" value="MBS9525623.1"/>
    <property type="molecule type" value="Genomic_DNA"/>
</dbReference>
<evidence type="ECO:0000313" key="4">
    <source>
        <dbReference type="Proteomes" id="UP001319104"/>
    </source>
</evidence>
<dbReference type="PANTHER" id="PTHR45128">
    <property type="entry name" value="METHYLTRANSFERASE TYPE 11"/>
    <property type="match status" value="1"/>
</dbReference>
<dbReference type="CDD" id="cd02440">
    <property type="entry name" value="AdoMet_MTases"/>
    <property type="match status" value="1"/>
</dbReference>
<dbReference type="InterPro" id="IPR048711">
    <property type="entry name" value="WHD_Rv2258c"/>
</dbReference>
<dbReference type="SUPFAM" id="SSF53335">
    <property type="entry name" value="S-adenosyl-L-methionine-dependent methyltransferases"/>
    <property type="match status" value="1"/>
</dbReference>
<dbReference type="Gene3D" id="1.10.10.10">
    <property type="entry name" value="Winged helix-like DNA-binding domain superfamily/Winged helix DNA-binding domain"/>
    <property type="match status" value="1"/>
</dbReference>
<evidence type="ECO:0000259" key="2">
    <source>
        <dbReference type="Pfam" id="PF21320"/>
    </source>
</evidence>
<dbReference type="Gene3D" id="3.40.50.150">
    <property type="entry name" value="Vaccinia Virus protein VP39"/>
    <property type="match status" value="1"/>
</dbReference>
<name>A0AAP2G6E8_9BACT</name>
<dbReference type="InterPro" id="IPR036388">
    <property type="entry name" value="WH-like_DNA-bd_sf"/>
</dbReference>
<protein>
    <submittedName>
        <fullName evidence="3">Methyltransferase domain-containing protein</fullName>
    </submittedName>
</protein>
<accession>A0AAP2G6E8</accession>
<sequence length="358" mass="39311">METTAQFDPAKAEQFAGNLADAFNKASLTMMISLGHRSGLFDSLAENHPSTSSQIAQAANLHERYVREWLGAMVAGGVIEFETTNGTYRLPAEHAAFLTRKAGPENYAVFAEFIFSLAANGDQVLDCMKNGGGISYDAYHRFYHAMDEDQSIIGTFFQQLLPSIPDLTAKLHQGISVLDAGCGTGGLLLRLASEFTNSHFTGIDLTEFAINMARSQAEKSGLANVEFICKDLTEFHSEAIENRYDLVMSIDAIHDQKSPMNVLRGIYKTLKPDGTYLMVDINGSGHLHQDKDNPFAQLLYAISCMHCVPVSLGQGGEGLGAMWGETRIRDYTREAGFSSITPYQFQSDPLNTYFIIGK</sequence>
<evidence type="ECO:0000313" key="3">
    <source>
        <dbReference type="EMBL" id="MBS9525623.1"/>
    </source>
</evidence>
<evidence type="ECO:0000259" key="1">
    <source>
        <dbReference type="Pfam" id="PF13847"/>
    </source>
</evidence>
<dbReference type="Pfam" id="PF13847">
    <property type="entry name" value="Methyltransf_31"/>
    <property type="match status" value="1"/>
</dbReference>
<keyword evidence="4" id="KW-1185">Reference proteome</keyword>
<feature type="domain" description="S-adenosylmethionine-dependent methyltransferase Rv2258c-like winged HTH" evidence="2">
    <location>
        <begin position="26"/>
        <end position="100"/>
    </location>
</feature>
<dbReference type="InterPro" id="IPR036390">
    <property type="entry name" value="WH_DNA-bd_sf"/>
</dbReference>
<comment type="caution">
    <text evidence="3">The sequence shown here is derived from an EMBL/GenBank/DDBJ whole genome shotgun (WGS) entry which is preliminary data.</text>
</comment>
<gene>
    <name evidence="3" type="ORF">KI659_16515</name>
</gene>
<dbReference type="SUPFAM" id="SSF46785">
    <property type="entry name" value="Winged helix' DNA-binding domain"/>
    <property type="match status" value="1"/>
</dbReference>
<dbReference type="Pfam" id="PF21320">
    <property type="entry name" value="WHD_Rv2258c"/>
    <property type="match status" value="1"/>
</dbReference>
<keyword evidence="3" id="KW-0808">Transferase</keyword>
<organism evidence="3 4">
    <name type="scientific">Litoribacter ruber</name>
    <dbReference type="NCBI Taxonomy" id="702568"/>
    <lineage>
        <taxon>Bacteria</taxon>
        <taxon>Pseudomonadati</taxon>
        <taxon>Bacteroidota</taxon>
        <taxon>Cytophagia</taxon>
        <taxon>Cytophagales</taxon>
        <taxon>Cyclobacteriaceae</taxon>
        <taxon>Litoribacter</taxon>
    </lineage>
</organism>
<dbReference type="Proteomes" id="UP001319104">
    <property type="component" value="Unassembled WGS sequence"/>
</dbReference>
<feature type="domain" description="Methyltransferase" evidence="1">
    <location>
        <begin position="172"/>
        <end position="287"/>
    </location>
</feature>
<dbReference type="InterPro" id="IPR029063">
    <property type="entry name" value="SAM-dependent_MTases_sf"/>
</dbReference>
<dbReference type="InterPro" id="IPR025714">
    <property type="entry name" value="Methyltranfer_dom"/>
</dbReference>
<dbReference type="RefSeq" id="WP_213946482.1">
    <property type="nucleotide sequence ID" value="NZ_JAHCMY010000015.1"/>
</dbReference>
<dbReference type="PANTHER" id="PTHR45128:SF1">
    <property type="entry name" value="S-ADENOSYLMETHIONINE-DEPENDENT METHYLTRANSFERASE RV2258C"/>
    <property type="match status" value="1"/>
</dbReference>
<keyword evidence="3" id="KW-0489">Methyltransferase</keyword>
<dbReference type="GO" id="GO:0032259">
    <property type="term" value="P:methylation"/>
    <property type="evidence" value="ECO:0007669"/>
    <property type="project" value="UniProtKB-KW"/>
</dbReference>
<dbReference type="GO" id="GO:0008168">
    <property type="term" value="F:methyltransferase activity"/>
    <property type="evidence" value="ECO:0007669"/>
    <property type="project" value="UniProtKB-KW"/>
</dbReference>
<proteinExistence type="predicted"/>
<dbReference type="InterPro" id="IPR053173">
    <property type="entry name" value="SAM-binding_MTase"/>
</dbReference>
<dbReference type="AlphaFoldDB" id="A0AAP2G6E8"/>
<reference evidence="3 4" key="1">
    <citation type="submission" date="2021-05" db="EMBL/GenBank/DDBJ databases">
        <authorList>
            <person name="Zhang Z.D."/>
            <person name="Osman G."/>
        </authorList>
    </citation>
    <scope>NUCLEOTIDE SEQUENCE [LARGE SCALE GENOMIC DNA]</scope>
    <source>
        <strain evidence="3 4">KCTC 32217</strain>
    </source>
</reference>